<keyword evidence="1" id="KW-1133">Transmembrane helix</keyword>
<keyword evidence="1" id="KW-0812">Transmembrane</keyword>
<evidence type="ECO:0000313" key="3">
    <source>
        <dbReference type="Proteomes" id="UP001139054"/>
    </source>
</evidence>
<organism evidence="2 3">
    <name type="scientific">Bradyrhizobium zhengyangense</name>
    <dbReference type="NCBI Taxonomy" id="2911009"/>
    <lineage>
        <taxon>Bacteria</taxon>
        <taxon>Pseudomonadati</taxon>
        <taxon>Pseudomonadota</taxon>
        <taxon>Alphaproteobacteria</taxon>
        <taxon>Hyphomicrobiales</taxon>
        <taxon>Nitrobacteraceae</taxon>
        <taxon>Bradyrhizobium</taxon>
    </lineage>
</organism>
<reference evidence="2" key="1">
    <citation type="submission" date="2022-01" db="EMBL/GenBank/DDBJ databases">
        <title>Genome sequnece data of strain Bradyrhizobium sp. nov.</title>
        <authorList>
            <person name="Zhang J."/>
        </authorList>
    </citation>
    <scope>NUCLEOTIDE SEQUENCE</scope>
    <source>
        <strain evidence="2">WYCCWR 13023</strain>
    </source>
</reference>
<gene>
    <name evidence="2" type="ORF">L6654_41260</name>
</gene>
<evidence type="ECO:0000313" key="2">
    <source>
        <dbReference type="EMBL" id="MCG2632995.1"/>
    </source>
</evidence>
<dbReference type="AlphaFoldDB" id="A0A9X1RMI8"/>
<dbReference type="RefSeq" id="WP_237892110.1">
    <property type="nucleotide sequence ID" value="NZ_JAKLTY010000057.1"/>
</dbReference>
<accession>A0A9X1RMI8</accession>
<evidence type="ECO:0000256" key="1">
    <source>
        <dbReference type="SAM" id="Phobius"/>
    </source>
</evidence>
<sequence length="283" mass="31722">MRYQWLVWPLFAALMGFALGGSVTWGIMYEPQQHHVADTDRQGDNHAKEKENRNSFWEKAIEDPVANFTLWLAVATFGLWIVTWRASLSQARDMRESIAIAAKTAEAAHDANRPWVEAIITEKREFSIRPGRARVSFMVSLRNKGNSPATAVKARAVLVARPADEPSSENGALAKLAQLMDYRESQQPDRGISIFPGIENEPQTYGSNIFRESLEEAVGGPGREARFWVAVGVRYKFGERTGETLYAYMLTFRGRPQTIAVSENIGFGPDEFELAGMDLQYAT</sequence>
<comment type="caution">
    <text evidence="2">The sequence shown here is derived from an EMBL/GenBank/DDBJ whole genome shotgun (WGS) entry which is preliminary data.</text>
</comment>
<keyword evidence="1" id="KW-0472">Membrane</keyword>
<proteinExistence type="predicted"/>
<dbReference type="Proteomes" id="UP001139054">
    <property type="component" value="Unassembled WGS sequence"/>
</dbReference>
<protein>
    <submittedName>
        <fullName evidence="2">Uncharacterized protein</fullName>
    </submittedName>
</protein>
<dbReference type="EMBL" id="JAKLTY010000057">
    <property type="protein sequence ID" value="MCG2632995.1"/>
    <property type="molecule type" value="Genomic_DNA"/>
</dbReference>
<feature type="transmembrane region" description="Helical" evidence="1">
    <location>
        <begin position="68"/>
        <end position="88"/>
    </location>
</feature>
<name>A0A9X1RMI8_9BRAD</name>